<evidence type="ECO:0000256" key="1">
    <source>
        <dbReference type="SAM" id="MobiDB-lite"/>
    </source>
</evidence>
<protein>
    <submittedName>
        <fullName evidence="2">Uncharacterized protein</fullName>
    </submittedName>
</protein>
<feature type="region of interest" description="Disordered" evidence="1">
    <location>
        <begin position="1"/>
        <end position="21"/>
    </location>
</feature>
<accession>A0ABN6S538</accession>
<name>A0ABN6S538_9BACT</name>
<proteinExistence type="predicted"/>
<evidence type="ECO:0000313" key="2">
    <source>
        <dbReference type="EMBL" id="BDQ38174.1"/>
    </source>
</evidence>
<reference evidence="2 3" key="1">
    <citation type="submission" date="2022-08" db="EMBL/GenBank/DDBJ databases">
        <title>Genome Sequence of the sulphate-reducing bacterium, Pseudodesulfovibrio sp. SYK.</title>
        <authorList>
            <person name="Kondo R."/>
            <person name="Kataoka T."/>
        </authorList>
    </citation>
    <scope>NUCLEOTIDE SEQUENCE [LARGE SCALE GENOMIC DNA]</scope>
    <source>
        <strain evidence="2 3">SYK</strain>
    </source>
</reference>
<dbReference type="EMBL" id="AP026709">
    <property type="protein sequence ID" value="BDQ38174.1"/>
    <property type="molecule type" value="Genomic_DNA"/>
</dbReference>
<gene>
    <name evidence="2" type="ORF">SYK_25340</name>
</gene>
<organism evidence="2 3">
    <name type="scientific">Pseudodesulfovibrio nedwellii</name>
    <dbReference type="NCBI Taxonomy" id="2973072"/>
    <lineage>
        <taxon>Bacteria</taxon>
        <taxon>Pseudomonadati</taxon>
        <taxon>Thermodesulfobacteriota</taxon>
        <taxon>Desulfovibrionia</taxon>
        <taxon>Desulfovibrionales</taxon>
        <taxon>Desulfovibrionaceae</taxon>
    </lineage>
</organism>
<evidence type="ECO:0000313" key="3">
    <source>
        <dbReference type="Proteomes" id="UP001317742"/>
    </source>
</evidence>
<keyword evidence="3" id="KW-1185">Reference proteome</keyword>
<sequence>MEQNTRGLQRRDRSGFTPDSLLWPTGHLKDIVIWRTYLKVGLSARLKREQSVICIWLDTFYHVK</sequence>
<dbReference type="Proteomes" id="UP001317742">
    <property type="component" value="Chromosome"/>
</dbReference>